<keyword evidence="5" id="KW-0539">Nucleus</keyword>
<feature type="compositionally biased region" description="Basic and acidic residues" evidence="7">
    <location>
        <begin position="276"/>
        <end position="288"/>
    </location>
</feature>
<feature type="compositionally biased region" description="Polar residues" evidence="7">
    <location>
        <begin position="1743"/>
        <end position="1767"/>
    </location>
</feature>
<name>A0AA35KVE8_9SAUR</name>
<feature type="region of interest" description="Disordered" evidence="7">
    <location>
        <begin position="861"/>
        <end position="1138"/>
    </location>
</feature>
<feature type="region of interest" description="Disordered" evidence="7">
    <location>
        <begin position="106"/>
        <end position="150"/>
    </location>
</feature>
<dbReference type="Proteomes" id="UP001178461">
    <property type="component" value="Chromosome 9"/>
</dbReference>
<dbReference type="SUPFAM" id="SSF57667">
    <property type="entry name" value="beta-beta-alpha zinc fingers"/>
    <property type="match status" value="1"/>
</dbReference>
<reference evidence="10" key="1">
    <citation type="submission" date="2022-12" db="EMBL/GenBank/DDBJ databases">
        <authorList>
            <person name="Alioto T."/>
            <person name="Alioto T."/>
            <person name="Gomez Garrido J."/>
        </authorList>
    </citation>
    <scope>NUCLEOTIDE SEQUENCE</scope>
</reference>
<feature type="domain" description="Matrin-type" evidence="9">
    <location>
        <begin position="2368"/>
        <end position="2398"/>
    </location>
</feature>
<feature type="region of interest" description="Disordered" evidence="7">
    <location>
        <begin position="2402"/>
        <end position="2422"/>
    </location>
</feature>
<evidence type="ECO:0000256" key="7">
    <source>
        <dbReference type="SAM" id="MobiDB-lite"/>
    </source>
</evidence>
<evidence type="ECO:0000259" key="9">
    <source>
        <dbReference type="PROSITE" id="PS50171"/>
    </source>
</evidence>
<feature type="compositionally biased region" description="Basic and acidic residues" evidence="7">
    <location>
        <begin position="1382"/>
        <end position="1412"/>
    </location>
</feature>
<dbReference type="SUPFAM" id="SSF54928">
    <property type="entry name" value="RNA-binding domain, RBD"/>
    <property type="match status" value="3"/>
</dbReference>
<dbReference type="SMART" id="SM00360">
    <property type="entry name" value="RRM"/>
    <property type="match status" value="3"/>
</dbReference>
<feature type="region of interest" description="Disordered" evidence="7">
    <location>
        <begin position="269"/>
        <end position="289"/>
    </location>
</feature>
<evidence type="ECO:0000256" key="6">
    <source>
        <dbReference type="PROSITE-ProRule" id="PRU00176"/>
    </source>
</evidence>
<dbReference type="PROSITE" id="PS50171">
    <property type="entry name" value="ZF_MATRIN"/>
    <property type="match status" value="1"/>
</dbReference>
<evidence type="ECO:0000313" key="10">
    <source>
        <dbReference type="EMBL" id="CAI5784980.1"/>
    </source>
</evidence>
<feature type="compositionally biased region" description="Pro residues" evidence="7">
    <location>
        <begin position="106"/>
        <end position="133"/>
    </location>
</feature>
<comment type="subcellular location">
    <subcellularLocation>
        <location evidence="1">Nucleus</location>
    </subcellularLocation>
</comment>
<keyword evidence="2" id="KW-0479">Metal-binding</keyword>
<feature type="region of interest" description="Disordered" evidence="7">
    <location>
        <begin position="1612"/>
        <end position="1899"/>
    </location>
</feature>
<feature type="compositionally biased region" description="Basic and acidic residues" evidence="7">
    <location>
        <begin position="1049"/>
        <end position="1070"/>
    </location>
</feature>
<dbReference type="PROSITE" id="PS50102">
    <property type="entry name" value="RRM"/>
    <property type="match status" value="1"/>
</dbReference>
<dbReference type="InterPro" id="IPR012677">
    <property type="entry name" value="Nucleotide-bd_a/b_plait_sf"/>
</dbReference>
<evidence type="ECO:0000259" key="8">
    <source>
        <dbReference type="PROSITE" id="PS50102"/>
    </source>
</evidence>
<gene>
    <name evidence="10" type="ORF">PODLI_1B013506</name>
</gene>
<feature type="compositionally biased region" description="Acidic residues" evidence="7">
    <location>
        <begin position="1846"/>
        <end position="1856"/>
    </location>
</feature>
<feature type="region of interest" description="Disordered" evidence="7">
    <location>
        <begin position="1327"/>
        <end position="1511"/>
    </location>
</feature>
<dbReference type="PANTHER" id="PTHR15592">
    <property type="entry name" value="MATRIN 3/NUCLEAR PROTEIN 220-RELATED"/>
    <property type="match status" value="1"/>
</dbReference>
<keyword evidence="6" id="KW-0694">RNA-binding</keyword>
<feature type="region of interest" description="Disordered" evidence="7">
    <location>
        <begin position="2013"/>
        <end position="2039"/>
    </location>
</feature>
<sequence length="2422" mass="263477">MQDGKKAASTKGSRAPSGEAAAQHPLDPLRRFVVFLENFAPFVNSLNLGIASPLLLGPPPPLQLAQIKTQLAFHQLNSVASTHSIASYALLNEAFLKIAMFNPRGNIPPRPRGPNAPGPMPRGPFLGPGPGPGPDGLQRQRPSAPPRMPQRVMEPEMRARFPRPNVQVTQHGMDPRQERHQREEGCATHWDSPFPPVNSGQITSGKFSQQATRIQNRYTTESASSILASFGLSNEDLEELSRYPDDQLTPENMPLILRDIRMRKMTHQLPSLPSQSREKEMFHSDDGHGTMVKSKVIDYGHESKYEYTETPLDVKVYNSDASTEGNMKGFPAQQTTLMSSAPSGVTSSQMNAVEELIRKMGFQRSTSSTQSFFPMDASNKGPGLGLPPAGAGMPPAAPPMMPPVVPSMSGMPALPGMPPVAPQTLPPPTVPQPMMPPVNQPPPTMNQPPPPFAPDMLEGVNRHDRIHHESGAHPSDVPPGPASGQAKIHKKPQHPIESAFGMVKASWLPVFSQADAQKLKRLPTPSMMNDYYAASPRIFPHVCSLCNVECRHLKDWIQHQNTTAHIENCRQLRQQFPDWNPEAHSKRHESDRKENHTPRRRSCSSSPRRSRRSSSGHAWRRYRSRSRSPGRRRPRSRSPRYLPRPRYRSRSPRRPHFFSSRYRRSYSRERERRSRRSTRSPGKDLEEAVRCLGPSFVEEYNKQKSLQALTRGSALKRIPLEPEKTTGSVKKTPSHPTAPPKSSKKDGSSDIDVPNKDGVVAEETNVSQPIPCSQFLTDKALSCGTILRIFDLPDDGYTDNDIKKIVQPFGKVSDILVLRARNEAFLEMNYKEAVTAAVKYGETSPVLVNGRRVKISVAEKSKVDPSLTKGNEKKPSQSIKKTPPGTQVVKPPPDTQNAKKAPPSPKNVKKAPSGTQNVKKVPSGTQNVKKPSQGAQNVKKALSSQNVKKAPSTSQNVKKAPGSQDGKKPPTTSHNVKKAPSSSHNVKKSLASATKDQTAAKTSSAAVSNDDKKSGDSRKAGETKVAVKPKKAGDVKKTAGAKTGVKQKKPTDPKKPEGVLKAAGRKETAEPKTAVKSKANETGGTKAAVKQKKPHSGSRKPEEATKAVESEKTSEPKEALKSKAKETSPPAEVPDVTEAAKNIEASESVTKEAEEMCVVLISNLPASGLTPDEVSNLTKPFGKLKDVLIVSSHKKAYLEMSCKTADSMVQFYTCFPMYVEKNQLSITLAPEFKDIKDEEAIFVSMIKDVNPKVNTENIHSQFVHLGNLPDKGYSELEILCVGLRFGRVDHYMVIANKNKAILQLDSAESAASMCRFLKRYPHNLGESRLTFSRSPQIEPSPAEVTRKEEKKQEPGNESPDLNAFPEGSGGVHPAAVPSPKPPEAKEEPSSDQKPRIPEEKTEEDSRPVEKVVCEVASEPSKTEGSEEDSGIGATTTPTTPVDLGSSEVKSEGVLLTLPSNLEKEEKITDTSNEEFLENAPAAAGENKTEELATPVGKSPEELSSTTEAESIGVDSVTTVEGEDTVAATSETFPVDSAEVAVEEVSSGNVQSDNKPVTQEADSTEALLNTSEIPTYQVIGGVIDKESEIPCSAAEANTVVESEAAVLEAVEVTEEKPELVKPEHVVKTETTLEKQPERLVSNDGPTKEEKPEKITDDKSPEQILPKAQPSKGPGQAVESVSLASESASSAETTSVSESMLKAPMSVPNVSKTKAPTLRKEEQKPPAKPATRSRTVTEKKMVSKEASQQRPPSGRSNVTDGGKSKTNVRSLVVKLGIGKSSSLPDKDSPVETKGSSKQTPERESRSSSVKRDSGSNKVSAGRTARSSKSCTKPKEEEELSPFNLDEFVTMDEVLEEVDSPTQPRRNPVRGKRKDHTKKSLPSEPSSKKRKGKSSAHVDENELSFVTLDEIGEDEGGMLQAELLNLEAVPDSQTLVTVDEVNDEEELIDEVIKDPQSLVTLDEISEQEDPKDAFALGDNESDLKAEPLVTVDEIGEVEEMPLSELSHFKVGEAIKSREGEKQVVEDPGEDPGDFLSSQIPEDPSTLVTVDEIHEDIDDQHLVTLDEVAEDDEDFLADFNRLKEDLNFVTVDEVGSEDEEEGKSDSPPPAEVKESVAGSISGGEVVMAVAEPEEDVAKPEEAGAPGESLAEEREQASKEQLEGTEAQAEEPQEETCISVAATVDKPAALIDTKMDEGRDEETSRTPEADTGCEQPVAEPILNQAEMPDSESSTREDQPPPEPDSLGEGAVGREADTEVEESSASTASEEKAGENVQIPSSDVSVSMADSQATATAELDTKSEPQDKVSGAELKDESCSEVTSSQPSEKPEKDLTDSECEEPESKRRKTDTSEKSKAPSQLKDLDFLVPKAGFFCQICSCFCVDEASMKTHCQSQLHQENMEKFMIKSTAEEKKKEGDGEAEEQSSR</sequence>
<feature type="compositionally biased region" description="Basic residues" evidence="7">
    <location>
        <begin position="1089"/>
        <end position="1098"/>
    </location>
</feature>
<feature type="compositionally biased region" description="Basic and acidic residues" evidence="7">
    <location>
        <begin position="1344"/>
        <end position="1354"/>
    </location>
</feature>
<keyword evidence="11" id="KW-1185">Reference proteome</keyword>
<keyword evidence="4" id="KW-0862">Zinc</keyword>
<protein>
    <submittedName>
        <fullName evidence="10">Finger 638 isoform X1</fullName>
    </submittedName>
</protein>
<dbReference type="GO" id="GO:0005634">
    <property type="term" value="C:nucleus"/>
    <property type="evidence" value="ECO:0007669"/>
    <property type="project" value="UniProtKB-SubCell"/>
</dbReference>
<evidence type="ECO:0000256" key="5">
    <source>
        <dbReference type="ARBA" id="ARBA00023242"/>
    </source>
</evidence>
<feature type="region of interest" description="Disordered" evidence="7">
    <location>
        <begin position="579"/>
        <end position="686"/>
    </location>
</feature>
<feature type="compositionally biased region" description="Basic residues" evidence="7">
    <location>
        <begin position="598"/>
        <end position="665"/>
    </location>
</feature>
<dbReference type="GO" id="GO:0008270">
    <property type="term" value="F:zinc ion binding"/>
    <property type="evidence" value="ECO:0007669"/>
    <property type="project" value="UniProtKB-KW"/>
</dbReference>
<feature type="compositionally biased region" description="Basic and acidic residues" evidence="7">
    <location>
        <begin position="2146"/>
        <end position="2157"/>
    </location>
</feature>
<dbReference type="InterPro" id="IPR000690">
    <property type="entry name" value="Matrin/U1-C_Znf_C2H2"/>
</dbReference>
<proteinExistence type="predicted"/>
<feature type="region of interest" description="Disordered" evidence="7">
    <location>
        <begin position="1544"/>
        <end position="1565"/>
    </location>
</feature>
<feature type="compositionally biased region" description="Polar residues" evidence="7">
    <location>
        <begin position="725"/>
        <end position="735"/>
    </location>
</feature>
<feature type="compositionally biased region" description="Basic residues" evidence="7">
    <location>
        <begin position="1864"/>
        <end position="1876"/>
    </location>
</feature>
<feature type="compositionally biased region" description="Basic and acidic residues" evidence="7">
    <location>
        <begin position="1644"/>
        <end position="1659"/>
    </location>
</feature>
<feature type="compositionally biased region" description="Polar residues" evidence="7">
    <location>
        <begin position="2272"/>
        <end position="2289"/>
    </location>
</feature>
<feature type="region of interest" description="Disordered" evidence="7">
    <location>
        <begin position="713"/>
        <end position="755"/>
    </location>
</feature>
<feature type="domain" description="RRM" evidence="8">
    <location>
        <begin position="785"/>
        <end position="860"/>
    </location>
</feature>
<accession>A0AA35KVE8</accession>
<feature type="region of interest" description="Disordered" evidence="7">
    <location>
        <begin position="2086"/>
        <end position="2357"/>
    </location>
</feature>
<feature type="compositionally biased region" description="Basic and acidic residues" evidence="7">
    <location>
        <begin position="1612"/>
        <end position="1636"/>
    </location>
</feature>
<feature type="compositionally biased region" description="Polar residues" evidence="7">
    <location>
        <begin position="913"/>
        <end position="957"/>
    </location>
</feature>
<dbReference type="GO" id="GO:0003723">
    <property type="term" value="F:RNA binding"/>
    <property type="evidence" value="ECO:0007669"/>
    <property type="project" value="UniProtKB-UniRule"/>
</dbReference>
<dbReference type="InterPro" id="IPR003604">
    <property type="entry name" value="Matrin/U1-like-C_Znf_C2H2"/>
</dbReference>
<dbReference type="InterPro" id="IPR035979">
    <property type="entry name" value="RBD_domain_sf"/>
</dbReference>
<dbReference type="EMBL" id="OX395134">
    <property type="protein sequence ID" value="CAI5784980.1"/>
    <property type="molecule type" value="Genomic_DNA"/>
</dbReference>
<evidence type="ECO:0000256" key="3">
    <source>
        <dbReference type="ARBA" id="ARBA00022771"/>
    </source>
</evidence>
<feature type="compositionally biased region" description="Polar residues" evidence="7">
    <location>
        <begin position="970"/>
        <end position="984"/>
    </location>
</feature>
<dbReference type="Gene3D" id="3.30.70.330">
    <property type="match status" value="3"/>
</dbReference>
<feature type="compositionally biased region" description="Basic and acidic residues" evidence="7">
    <location>
        <begin position="1009"/>
        <end position="1022"/>
    </location>
</feature>
<evidence type="ECO:0000256" key="2">
    <source>
        <dbReference type="ARBA" id="ARBA00022723"/>
    </source>
</evidence>
<feature type="region of interest" description="Disordered" evidence="7">
    <location>
        <begin position="467"/>
        <end position="491"/>
    </location>
</feature>
<feature type="compositionally biased region" description="Basic and acidic residues" evidence="7">
    <location>
        <begin position="2188"/>
        <end position="2203"/>
    </location>
</feature>
<dbReference type="InterPro" id="IPR000504">
    <property type="entry name" value="RRM_dom"/>
</dbReference>
<evidence type="ECO:0000256" key="4">
    <source>
        <dbReference type="ARBA" id="ARBA00022833"/>
    </source>
</evidence>
<feature type="compositionally biased region" description="Basic and acidic residues" evidence="7">
    <location>
        <begin position="1099"/>
        <end position="1126"/>
    </location>
</feature>
<organism evidence="10 11">
    <name type="scientific">Podarcis lilfordi</name>
    <name type="common">Lilford's wall lizard</name>
    <dbReference type="NCBI Taxonomy" id="74358"/>
    <lineage>
        <taxon>Eukaryota</taxon>
        <taxon>Metazoa</taxon>
        <taxon>Chordata</taxon>
        <taxon>Craniata</taxon>
        <taxon>Vertebrata</taxon>
        <taxon>Euteleostomi</taxon>
        <taxon>Lepidosauria</taxon>
        <taxon>Squamata</taxon>
        <taxon>Bifurcata</taxon>
        <taxon>Unidentata</taxon>
        <taxon>Episquamata</taxon>
        <taxon>Laterata</taxon>
        <taxon>Lacertibaenia</taxon>
        <taxon>Lacertidae</taxon>
        <taxon>Podarcis</taxon>
    </lineage>
</organism>
<dbReference type="SMART" id="SM00451">
    <property type="entry name" value="ZnF_U1"/>
    <property type="match status" value="2"/>
</dbReference>
<feature type="region of interest" description="Disordered" evidence="7">
    <location>
        <begin position="1"/>
        <end position="22"/>
    </location>
</feature>
<evidence type="ECO:0000256" key="1">
    <source>
        <dbReference type="ARBA" id="ARBA00004123"/>
    </source>
</evidence>
<feature type="compositionally biased region" description="Basic and acidic residues" evidence="7">
    <location>
        <begin position="1797"/>
        <end position="1812"/>
    </location>
</feature>
<feature type="compositionally biased region" description="Polar residues" evidence="7">
    <location>
        <begin position="1547"/>
        <end position="1565"/>
    </location>
</feature>
<evidence type="ECO:0000313" key="11">
    <source>
        <dbReference type="Proteomes" id="UP001178461"/>
    </source>
</evidence>
<feature type="compositionally biased region" description="Polar residues" evidence="7">
    <location>
        <begin position="991"/>
        <end position="1007"/>
    </location>
</feature>
<dbReference type="InterPro" id="IPR036236">
    <property type="entry name" value="Znf_C2H2_sf"/>
</dbReference>
<feature type="compositionally biased region" description="Low complexity" evidence="7">
    <location>
        <begin position="1675"/>
        <end position="1697"/>
    </location>
</feature>
<keyword evidence="3" id="KW-0863">Zinc-finger</keyword>
<feature type="compositionally biased region" description="Basic and acidic residues" evidence="7">
    <location>
        <begin position="581"/>
        <end position="597"/>
    </location>
</feature>